<organism evidence="1 2">
    <name type="scientific">Trichomalopsis sarcophagae</name>
    <dbReference type="NCBI Taxonomy" id="543379"/>
    <lineage>
        <taxon>Eukaryota</taxon>
        <taxon>Metazoa</taxon>
        <taxon>Ecdysozoa</taxon>
        <taxon>Arthropoda</taxon>
        <taxon>Hexapoda</taxon>
        <taxon>Insecta</taxon>
        <taxon>Pterygota</taxon>
        <taxon>Neoptera</taxon>
        <taxon>Endopterygota</taxon>
        <taxon>Hymenoptera</taxon>
        <taxon>Apocrita</taxon>
        <taxon>Proctotrupomorpha</taxon>
        <taxon>Chalcidoidea</taxon>
        <taxon>Pteromalidae</taxon>
        <taxon>Pteromalinae</taxon>
        <taxon>Trichomalopsis</taxon>
    </lineage>
</organism>
<evidence type="ECO:0000313" key="1">
    <source>
        <dbReference type="EMBL" id="OXU23313.1"/>
    </source>
</evidence>
<keyword evidence="2" id="KW-1185">Reference proteome</keyword>
<protein>
    <submittedName>
        <fullName evidence="1">Uncharacterized protein</fullName>
    </submittedName>
</protein>
<dbReference type="Proteomes" id="UP000215335">
    <property type="component" value="Unassembled WGS sequence"/>
</dbReference>
<comment type="caution">
    <text evidence="1">The sequence shown here is derived from an EMBL/GenBank/DDBJ whole genome shotgun (WGS) entry which is preliminary data.</text>
</comment>
<gene>
    <name evidence="1" type="ORF">TSAR_013500</name>
</gene>
<evidence type="ECO:0000313" key="2">
    <source>
        <dbReference type="Proteomes" id="UP000215335"/>
    </source>
</evidence>
<dbReference type="AlphaFoldDB" id="A0A232EYA7"/>
<feature type="non-terminal residue" evidence="1">
    <location>
        <position position="1"/>
    </location>
</feature>
<name>A0A232EYA7_9HYME</name>
<dbReference type="EMBL" id="NNAY01001651">
    <property type="protein sequence ID" value="OXU23313.1"/>
    <property type="molecule type" value="Genomic_DNA"/>
</dbReference>
<accession>A0A232EYA7</accession>
<sequence length="182" mass="21269">IVSASRVSGESIKQWQICCDKGKVKEKSDPIWEKIKKLLNLKICSASLYLYVHKNKHGSKEKLQKFLKIKSKEKTTIKKQDDDDYQPHEQQMNTVDYAPLEFNITIPIDQVVNSWSDKKVSKDWRYEFRMAIWHSQQLPCAYALKDDDITEKQFKIKGHCTGCNSDIFAEGEKLNEENIKLK</sequence>
<proteinExistence type="predicted"/>
<reference evidence="1 2" key="1">
    <citation type="journal article" date="2017" name="Curr. Biol.">
        <title>The Evolution of Venom by Co-option of Single-Copy Genes.</title>
        <authorList>
            <person name="Martinson E.O."/>
            <person name="Mrinalini"/>
            <person name="Kelkar Y.D."/>
            <person name="Chang C.H."/>
            <person name="Werren J.H."/>
        </authorList>
    </citation>
    <scope>NUCLEOTIDE SEQUENCE [LARGE SCALE GENOMIC DNA]</scope>
    <source>
        <strain evidence="1 2">Alberta</strain>
        <tissue evidence="1">Whole body</tissue>
    </source>
</reference>